<keyword evidence="2" id="KW-1185">Reference proteome</keyword>
<evidence type="ECO:0000313" key="2">
    <source>
        <dbReference type="Proteomes" id="UP000694891"/>
    </source>
</evidence>
<gene>
    <name evidence="3" type="primary">LOC103370914</name>
</gene>
<dbReference type="RefSeq" id="XP_008298327.1">
    <property type="nucleotide sequence ID" value="XM_008300105.1"/>
</dbReference>
<name>A0A9Y4TW05_9TELE</name>
<dbReference type="GeneID" id="103370914"/>
<evidence type="ECO:0000313" key="3">
    <source>
        <dbReference type="RefSeq" id="XP_008298327.1"/>
    </source>
</evidence>
<dbReference type="Proteomes" id="UP000694891">
    <property type="component" value="Unplaced"/>
</dbReference>
<protein>
    <submittedName>
        <fullName evidence="3">Uncharacterized protein LOC103370914</fullName>
    </submittedName>
</protein>
<sequence length="248" mass="27239">MDCDGNLPHSSQCPATSAKVRRNMEAKHEESGREKVEWMLGLKTSRPRMSIELSSSVCGDDGCVDEEHDGRSHNPVYAHVEAPQKDLQCAEDKAATAAAHTQMANTKPKAGALVACRQLIDGNEAASLGDQSALTPKGAISLANVDPERNSSALQAAVADSRTQYYMDLCKQVEERKQQTEWERRQKAADEQKHFETMQRSIWGMPGSGAPNYHQGSTRRTNSLFIAGILPQEQVRDKGFSGTPFHCL</sequence>
<feature type="region of interest" description="Disordered" evidence="1">
    <location>
        <begin position="1"/>
        <end position="20"/>
    </location>
</feature>
<reference evidence="3" key="1">
    <citation type="submission" date="2025-08" db="UniProtKB">
        <authorList>
            <consortium name="RefSeq"/>
        </authorList>
    </citation>
    <scope>IDENTIFICATION</scope>
</reference>
<accession>A0A9Y4TW05</accession>
<proteinExistence type="predicted"/>
<evidence type="ECO:0000256" key="1">
    <source>
        <dbReference type="SAM" id="MobiDB-lite"/>
    </source>
</evidence>
<organism evidence="2 3">
    <name type="scientific">Stegastes partitus</name>
    <name type="common">bicolor damselfish</name>
    <dbReference type="NCBI Taxonomy" id="144197"/>
    <lineage>
        <taxon>Eukaryota</taxon>
        <taxon>Metazoa</taxon>
        <taxon>Chordata</taxon>
        <taxon>Craniata</taxon>
        <taxon>Vertebrata</taxon>
        <taxon>Euteleostomi</taxon>
        <taxon>Actinopterygii</taxon>
        <taxon>Neopterygii</taxon>
        <taxon>Teleostei</taxon>
        <taxon>Neoteleostei</taxon>
        <taxon>Acanthomorphata</taxon>
        <taxon>Ovalentaria</taxon>
        <taxon>Pomacentridae</taxon>
        <taxon>Stegastes</taxon>
    </lineage>
</organism>
<dbReference type="AlphaFoldDB" id="A0A9Y4TW05"/>